<accession>A0A6A5H9X8</accession>
<dbReference type="GeneID" id="78773667"/>
<evidence type="ECO:0000313" key="2">
    <source>
        <dbReference type="Proteomes" id="UP000483820"/>
    </source>
</evidence>
<dbReference type="EMBL" id="WUAV01000002">
    <property type="protein sequence ID" value="KAF1763676.1"/>
    <property type="molecule type" value="Genomic_DNA"/>
</dbReference>
<proteinExistence type="predicted"/>
<dbReference type="RefSeq" id="XP_053588348.1">
    <property type="nucleotide sequence ID" value="XM_053724154.1"/>
</dbReference>
<dbReference type="AlphaFoldDB" id="A0A6A5H9X8"/>
<sequence length="162" mass="18121">MQGATEVYDFRSTLNRHEDGYFIARVVVGLMKVADKKEVMILIDPCLTNDDNTEPVVHFAITGDQLEHRFSGEFQKIEKLGNLEPTRDAQLIQVAVGTWEYQTSASSIHLCNCHPNFYEPSANHSDLEICEMRLLAGCIATHLRMNGNLLAVTIQSGLSILN</sequence>
<comment type="caution">
    <text evidence="1">The sequence shown here is derived from an EMBL/GenBank/DDBJ whole genome shotgun (WGS) entry which is preliminary data.</text>
</comment>
<organism evidence="1 2">
    <name type="scientific">Caenorhabditis remanei</name>
    <name type="common">Caenorhabditis vulgaris</name>
    <dbReference type="NCBI Taxonomy" id="31234"/>
    <lineage>
        <taxon>Eukaryota</taxon>
        <taxon>Metazoa</taxon>
        <taxon>Ecdysozoa</taxon>
        <taxon>Nematoda</taxon>
        <taxon>Chromadorea</taxon>
        <taxon>Rhabditida</taxon>
        <taxon>Rhabditina</taxon>
        <taxon>Rhabditomorpha</taxon>
        <taxon>Rhabditoidea</taxon>
        <taxon>Rhabditidae</taxon>
        <taxon>Peloderinae</taxon>
        <taxon>Caenorhabditis</taxon>
    </lineage>
</organism>
<evidence type="ECO:0000313" key="1">
    <source>
        <dbReference type="EMBL" id="KAF1763676.1"/>
    </source>
</evidence>
<name>A0A6A5H9X8_CAERE</name>
<dbReference type="Proteomes" id="UP000483820">
    <property type="component" value="Chromosome II"/>
</dbReference>
<protein>
    <submittedName>
        <fullName evidence="1">Uncharacterized protein</fullName>
    </submittedName>
</protein>
<dbReference type="CTD" id="78773667"/>
<dbReference type="KEGG" id="crq:GCK72_003621"/>
<reference evidence="1 2" key="1">
    <citation type="submission" date="2019-12" db="EMBL/GenBank/DDBJ databases">
        <title>Chromosome-level assembly of the Caenorhabditis remanei genome.</title>
        <authorList>
            <person name="Teterina A.A."/>
            <person name="Willis J.H."/>
            <person name="Phillips P.C."/>
        </authorList>
    </citation>
    <scope>NUCLEOTIDE SEQUENCE [LARGE SCALE GENOMIC DNA]</scope>
    <source>
        <strain evidence="1 2">PX506</strain>
        <tissue evidence="1">Whole organism</tissue>
    </source>
</reference>
<gene>
    <name evidence="1" type="ORF">GCK72_003621</name>
</gene>